<sequence>MRAALLCISVAAALVAILPASAAGPRVLLEYFEPSNAGPYNENSLLGVPSEVNTGENIGQGEKVNVCKFPLGSVNNWELKPYIQYTSLEANAILETSGRGSFIAPAVGLLHYGPSCYLYDHVCNFNYQEPCNLRGDCQTNNTCFCTNGYKTCRANDGTITGASAGCETDIYEDDNNCGDCFNVCPMGTSCNGTGVCISDSVPSPPPPPPGTSTPSSNSTTRKKSSGTGLQTPGSQSTTGVGAGLPPSAPGVSTPVTSGMGSTPATGSTGTGPSTSSVTGPSSTGTTGDGNTSQGRNPDTTAGAGSSNTPDNGSNILGATPATSSVKDAEGGMSVVPGSVAARAARQAARKAANAAATAGRRLLSLMQGS</sequence>
<keyword evidence="4" id="KW-1185">Reference proteome</keyword>
<evidence type="ECO:0000256" key="2">
    <source>
        <dbReference type="SAM" id="SignalP"/>
    </source>
</evidence>
<reference evidence="3 4" key="1">
    <citation type="submission" date="2023-10" db="EMBL/GenBank/DDBJ databases">
        <authorList>
            <person name="Maclean D."/>
            <person name="Macfadyen A."/>
        </authorList>
    </citation>
    <scope>NUCLEOTIDE SEQUENCE [LARGE SCALE GENOMIC DNA]</scope>
</reference>
<feature type="chain" id="PRO_5043359538" evidence="2">
    <location>
        <begin position="23"/>
        <end position="369"/>
    </location>
</feature>
<feature type="region of interest" description="Disordered" evidence="1">
    <location>
        <begin position="201"/>
        <end position="330"/>
    </location>
</feature>
<evidence type="ECO:0000313" key="3">
    <source>
        <dbReference type="EMBL" id="CAK0785605.1"/>
    </source>
</evidence>
<name>A0AAV1IGL5_9CHLO</name>
<organism evidence="3 4">
    <name type="scientific">Coccomyxa viridis</name>
    <dbReference type="NCBI Taxonomy" id="1274662"/>
    <lineage>
        <taxon>Eukaryota</taxon>
        <taxon>Viridiplantae</taxon>
        <taxon>Chlorophyta</taxon>
        <taxon>core chlorophytes</taxon>
        <taxon>Trebouxiophyceae</taxon>
        <taxon>Trebouxiophyceae incertae sedis</taxon>
        <taxon>Coccomyxaceae</taxon>
        <taxon>Coccomyxa</taxon>
    </lineage>
</organism>
<feature type="compositionally biased region" description="Pro residues" evidence="1">
    <location>
        <begin position="202"/>
        <end position="211"/>
    </location>
</feature>
<proteinExistence type="predicted"/>
<feature type="signal peptide" evidence="2">
    <location>
        <begin position="1"/>
        <end position="22"/>
    </location>
</feature>
<accession>A0AAV1IGL5</accession>
<comment type="caution">
    <text evidence="3">The sequence shown here is derived from an EMBL/GenBank/DDBJ whole genome shotgun (WGS) entry which is preliminary data.</text>
</comment>
<keyword evidence="2" id="KW-0732">Signal</keyword>
<feature type="compositionally biased region" description="Low complexity" evidence="1">
    <location>
        <begin position="256"/>
        <end position="292"/>
    </location>
</feature>
<feature type="compositionally biased region" description="Polar residues" evidence="1">
    <location>
        <begin position="229"/>
        <end position="239"/>
    </location>
</feature>
<dbReference type="AlphaFoldDB" id="A0AAV1IGL5"/>
<evidence type="ECO:0000256" key="1">
    <source>
        <dbReference type="SAM" id="MobiDB-lite"/>
    </source>
</evidence>
<protein>
    <submittedName>
        <fullName evidence="3">Uncharacterized protein</fullName>
    </submittedName>
</protein>
<dbReference type="EMBL" id="CAUYUE010000012">
    <property type="protein sequence ID" value="CAK0785605.1"/>
    <property type="molecule type" value="Genomic_DNA"/>
</dbReference>
<feature type="compositionally biased region" description="Polar residues" evidence="1">
    <location>
        <begin position="293"/>
        <end position="325"/>
    </location>
</feature>
<gene>
    <name evidence="3" type="ORF">CVIRNUC_008816</name>
</gene>
<dbReference type="Proteomes" id="UP001314263">
    <property type="component" value="Unassembled WGS sequence"/>
</dbReference>
<evidence type="ECO:0000313" key="4">
    <source>
        <dbReference type="Proteomes" id="UP001314263"/>
    </source>
</evidence>